<feature type="signal peptide" evidence="1">
    <location>
        <begin position="1"/>
        <end position="21"/>
    </location>
</feature>
<dbReference type="AlphaFoldDB" id="A0A813F476"/>
<organism evidence="2 3">
    <name type="scientific">Polarella glacialis</name>
    <name type="common">Dinoflagellate</name>
    <dbReference type="NCBI Taxonomy" id="89957"/>
    <lineage>
        <taxon>Eukaryota</taxon>
        <taxon>Sar</taxon>
        <taxon>Alveolata</taxon>
        <taxon>Dinophyceae</taxon>
        <taxon>Suessiales</taxon>
        <taxon>Suessiaceae</taxon>
        <taxon>Polarella</taxon>
    </lineage>
</organism>
<feature type="chain" id="PRO_5032952885" evidence="1">
    <location>
        <begin position="22"/>
        <end position="183"/>
    </location>
</feature>
<comment type="caution">
    <text evidence="2">The sequence shown here is derived from an EMBL/GenBank/DDBJ whole genome shotgun (WGS) entry which is preliminary data.</text>
</comment>
<dbReference type="Proteomes" id="UP000654075">
    <property type="component" value="Unassembled WGS sequence"/>
</dbReference>
<sequence>MAMIAASIASALALLLPGVSAAVSGSVWSVSDRVAAGECAGAALTSASETFFLDDARVGPFFQSAAALSEAYEGITGADLISISYGQQFKVLTEKMSKEQYVLMQCGMAQPTLEEVDFVAALPPGYQRKHFTIPLHRVATDSTVHLGFLSLLGLQDRVAFMSPYARSLLAESYSLRRSVGCWR</sequence>
<evidence type="ECO:0000313" key="2">
    <source>
        <dbReference type="EMBL" id="CAE8605194.1"/>
    </source>
</evidence>
<gene>
    <name evidence="2" type="ORF">PGLA1383_LOCUS23317</name>
</gene>
<accession>A0A813F476</accession>
<dbReference type="EMBL" id="CAJNNV010017498">
    <property type="protein sequence ID" value="CAE8605194.1"/>
    <property type="molecule type" value="Genomic_DNA"/>
</dbReference>
<keyword evidence="1" id="KW-0732">Signal</keyword>
<evidence type="ECO:0000313" key="3">
    <source>
        <dbReference type="Proteomes" id="UP000654075"/>
    </source>
</evidence>
<evidence type="ECO:0000256" key="1">
    <source>
        <dbReference type="SAM" id="SignalP"/>
    </source>
</evidence>
<name>A0A813F476_POLGL</name>
<dbReference type="OrthoDB" id="409848at2759"/>
<protein>
    <submittedName>
        <fullName evidence="2">Uncharacterized protein</fullName>
    </submittedName>
</protein>
<keyword evidence="3" id="KW-1185">Reference proteome</keyword>
<reference evidence="2" key="1">
    <citation type="submission" date="2021-02" db="EMBL/GenBank/DDBJ databases">
        <authorList>
            <person name="Dougan E. K."/>
            <person name="Rhodes N."/>
            <person name="Thang M."/>
            <person name="Chan C."/>
        </authorList>
    </citation>
    <scope>NUCLEOTIDE SEQUENCE</scope>
</reference>
<proteinExistence type="predicted"/>